<dbReference type="Gene3D" id="2.60.120.620">
    <property type="entry name" value="q2cbj1_9rhob like domain"/>
    <property type="match status" value="1"/>
</dbReference>
<sequence>MSSPGRPEKQVPVRSLSETAFKEICRQLEQAFTDEKASASFVCGGTIPMVEKLISVYWRNGKHDSQAQVVDLPVPSTGDDGNNRLVHSLVASCEAASFGRNKETVMDPEYRKAGKLELDQFATTFHPADHGILDEIAQNLVRNLDAGNAWLVPRRVEAELYKLNVYSGPSGLFQKHVDTPLSENQIGSLVVCLPSPFKGGNLMVRHNGSEVDFAWEVHSANTIQWAAFYSDCEHEIKTVSEGHRITLTYNLYAKVEASKPPSPVLDARSLPMYGLLKDVLQNPGFMKTGGVLGAFCAHSYPHAYEGVEKLLPQYLKGSDLGLYAVLHALGFKVEVLPVVVMHEGDEEWGYPQCWNPKTSRYKTDLQLNDEDVAIFVGPELKAFDAMFNSGEEDYREESYEKPITWISDPQHPAAAMAHINYGNQAEAGLMYSYATIIAEIPAWNERQLRMQELTETE</sequence>
<keyword evidence="1" id="KW-0479">Metal-binding</keyword>
<evidence type="ECO:0000259" key="2">
    <source>
        <dbReference type="PROSITE" id="PS51471"/>
    </source>
</evidence>
<keyword evidence="1" id="KW-0408">Iron</keyword>
<name>A0A9X0BBK4_9EURO</name>
<evidence type="ECO:0000256" key="1">
    <source>
        <dbReference type="RuleBase" id="RU003682"/>
    </source>
</evidence>
<dbReference type="OrthoDB" id="27483at2759"/>
<dbReference type="AlphaFoldDB" id="A0A9X0BBK4"/>
<reference evidence="3" key="1">
    <citation type="submission" date="2022-12" db="EMBL/GenBank/DDBJ databases">
        <authorList>
            <person name="Petersen C."/>
        </authorList>
    </citation>
    <scope>NUCLEOTIDE SEQUENCE</scope>
    <source>
        <strain evidence="3">IBT 29677</strain>
    </source>
</reference>
<comment type="similarity">
    <text evidence="1">Belongs to the iron/ascorbate-dependent oxidoreductase family.</text>
</comment>
<gene>
    <name evidence="3" type="ORF">N7509_003651</name>
</gene>
<comment type="caution">
    <text evidence="3">The sequence shown here is derived from an EMBL/GenBank/DDBJ whole genome shotgun (WGS) entry which is preliminary data.</text>
</comment>
<feature type="domain" description="Fe2OG dioxygenase" evidence="2">
    <location>
        <begin position="155"/>
        <end position="253"/>
    </location>
</feature>
<proteinExistence type="inferred from homology"/>
<keyword evidence="1" id="KW-0560">Oxidoreductase</keyword>
<dbReference type="GO" id="GO:0016491">
    <property type="term" value="F:oxidoreductase activity"/>
    <property type="evidence" value="ECO:0007669"/>
    <property type="project" value="UniProtKB-KW"/>
</dbReference>
<evidence type="ECO:0000313" key="3">
    <source>
        <dbReference type="EMBL" id="KAJ5403780.1"/>
    </source>
</evidence>
<dbReference type="PANTHER" id="PTHR33099">
    <property type="entry name" value="FE2OG DIOXYGENASE DOMAIN-CONTAINING PROTEIN"/>
    <property type="match status" value="1"/>
</dbReference>
<dbReference type="InterPro" id="IPR044862">
    <property type="entry name" value="Pro_4_hyd_alph_FE2OG_OXY"/>
</dbReference>
<dbReference type="Pfam" id="PF13640">
    <property type="entry name" value="2OG-FeII_Oxy_3"/>
    <property type="match status" value="1"/>
</dbReference>
<dbReference type="EMBL" id="JAPZBU010000005">
    <property type="protein sequence ID" value="KAJ5403780.1"/>
    <property type="molecule type" value="Genomic_DNA"/>
</dbReference>
<dbReference type="InterPro" id="IPR005123">
    <property type="entry name" value="Oxoglu/Fe-dep_dioxygenase_dom"/>
</dbReference>
<dbReference type="GO" id="GO:0046872">
    <property type="term" value="F:metal ion binding"/>
    <property type="evidence" value="ECO:0007669"/>
    <property type="project" value="UniProtKB-KW"/>
</dbReference>
<evidence type="ECO:0000313" key="4">
    <source>
        <dbReference type="Proteomes" id="UP001147747"/>
    </source>
</evidence>
<dbReference type="GeneID" id="81367268"/>
<dbReference type="Proteomes" id="UP001147747">
    <property type="component" value="Unassembled WGS sequence"/>
</dbReference>
<organism evidence="3 4">
    <name type="scientific">Penicillium cosmopolitanum</name>
    <dbReference type="NCBI Taxonomy" id="1131564"/>
    <lineage>
        <taxon>Eukaryota</taxon>
        <taxon>Fungi</taxon>
        <taxon>Dikarya</taxon>
        <taxon>Ascomycota</taxon>
        <taxon>Pezizomycotina</taxon>
        <taxon>Eurotiomycetes</taxon>
        <taxon>Eurotiomycetidae</taxon>
        <taxon>Eurotiales</taxon>
        <taxon>Aspergillaceae</taxon>
        <taxon>Penicillium</taxon>
    </lineage>
</organism>
<dbReference type="RefSeq" id="XP_056491022.1">
    <property type="nucleotide sequence ID" value="XM_056628288.1"/>
</dbReference>
<accession>A0A9X0BBK4</accession>
<protein>
    <recommendedName>
        <fullName evidence="2">Fe2OG dioxygenase domain-containing protein</fullName>
    </recommendedName>
</protein>
<keyword evidence="4" id="KW-1185">Reference proteome</keyword>
<dbReference type="PANTHER" id="PTHR33099:SF7">
    <property type="entry name" value="MYND-TYPE DOMAIN-CONTAINING PROTEIN"/>
    <property type="match status" value="1"/>
</dbReference>
<dbReference type="PROSITE" id="PS51471">
    <property type="entry name" value="FE2OG_OXY"/>
    <property type="match status" value="1"/>
</dbReference>
<reference evidence="3" key="2">
    <citation type="journal article" date="2023" name="IMA Fungus">
        <title>Comparative genomic study of the Penicillium genus elucidates a diverse pangenome and 15 lateral gene transfer events.</title>
        <authorList>
            <person name="Petersen C."/>
            <person name="Sorensen T."/>
            <person name="Nielsen M.R."/>
            <person name="Sondergaard T.E."/>
            <person name="Sorensen J.L."/>
            <person name="Fitzpatrick D.A."/>
            <person name="Frisvad J.C."/>
            <person name="Nielsen K.L."/>
        </authorList>
    </citation>
    <scope>NUCLEOTIDE SEQUENCE</scope>
    <source>
        <strain evidence="3">IBT 29677</strain>
    </source>
</reference>